<dbReference type="GO" id="GO:0016832">
    <property type="term" value="F:aldehyde-lyase activity"/>
    <property type="evidence" value="ECO:0007669"/>
    <property type="project" value="InterPro"/>
</dbReference>
<evidence type="ECO:0000256" key="1">
    <source>
        <dbReference type="ARBA" id="ARBA00022679"/>
    </source>
</evidence>
<dbReference type="Pfam" id="PF00793">
    <property type="entry name" value="DAHP_synth_1"/>
    <property type="match status" value="1"/>
</dbReference>
<dbReference type="Gene3D" id="3.20.20.70">
    <property type="entry name" value="Aldolase class I"/>
    <property type="match status" value="1"/>
</dbReference>
<reference evidence="3" key="1">
    <citation type="submission" date="2022-12" db="EMBL/GenBank/DDBJ databases">
        <title>Reference genome sequencing for broad-spectrum identification of bacterial and archaeal isolates by mass spectrometry.</title>
        <authorList>
            <person name="Sekiguchi Y."/>
            <person name="Tourlousse D.M."/>
        </authorList>
    </citation>
    <scope>NUCLEOTIDE SEQUENCE</scope>
    <source>
        <strain evidence="3">10succ1</strain>
    </source>
</reference>
<dbReference type="EMBL" id="BSDY01000008">
    <property type="protein sequence ID" value="GLI56511.1"/>
    <property type="molecule type" value="Genomic_DNA"/>
</dbReference>
<dbReference type="PANTHER" id="PTHR43018">
    <property type="entry name" value="PHOSPHO-2-DEHYDRO-3-DEOXYHEPTONATE ALDOLASE"/>
    <property type="match status" value="1"/>
</dbReference>
<dbReference type="InterPro" id="IPR013785">
    <property type="entry name" value="Aldolase_TIM"/>
</dbReference>
<dbReference type="NCBIfam" id="NF009239">
    <property type="entry name" value="PRK12595.1"/>
    <property type="match status" value="1"/>
</dbReference>
<evidence type="ECO:0000313" key="3">
    <source>
        <dbReference type="EMBL" id="GLI56511.1"/>
    </source>
</evidence>
<dbReference type="InterPro" id="IPR052899">
    <property type="entry name" value="Class-I_DAHP_synthase"/>
</dbReference>
<dbReference type="NCBIfam" id="TIGR01361">
    <property type="entry name" value="DAHP_synth_Bsub"/>
    <property type="match status" value="1"/>
</dbReference>
<accession>A0A9W6GMN2</accession>
<dbReference type="Gene3D" id="3.30.70.1140">
    <property type="entry name" value="Phospho-2-dehydro-3-deoxyheptonate aldolase, domain 1"/>
    <property type="match status" value="1"/>
</dbReference>
<evidence type="ECO:0000259" key="2">
    <source>
        <dbReference type="Pfam" id="PF00793"/>
    </source>
</evidence>
<dbReference type="GO" id="GO:0016740">
    <property type="term" value="F:transferase activity"/>
    <property type="evidence" value="ECO:0007669"/>
    <property type="project" value="UniProtKB-KW"/>
</dbReference>
<protein>
    <submittedName>
        <fullName evidence="3">3-deoxy-7-phosphoheptulonate synthase</fullName>
    </submittedName>
</protein>
<dbReference type="InterPro" id="IPR006268">
    <property type="entry name" value="DAHP_syn_2"/>
</dbReference>
<sequence length="333" mass="37033">MHIKFKETAAPSEVRKVRDIIEALGLGVVEVMDCTNYKLGIIGDKSRVDTQTLEELECIEGIYEIEVPYKFVSREFKHDDTVIDFGDVKIGGGNFAVMAGPCSIENREMIMEIAEAVKRSGGHFLRGGAFKPRTSPYDFQGLGEQGLQYMREAADKYGLLVVTEVMDASDIELVAKYADMLQVGARNMQNFSLLKELGRVDKPILLKRGMSATIKDLLMAAEYIVAFGNMRVVFCERGIRTFETMTRNTLDINAIPMVKELSHLPIIIDASHGTGMRTLVEPVTLAGVVAGADGAMVEIHPRPEEAFSDGPQSLRFDEFDTLMKKVEKIREIL</sequence>
<dbReference type="InterPro" id="IPR006218">
    <property type="entry name" value="DAHP1/KDSA"/>
</dbReference>
<keyword evidence="4" id="KW-1185">Reference proteome</keyword>
<dbReference type="RefSeq" id="WP_281835698.1">
    <property type="nucleotide sequence ID" value="NZ_BSDY01000008.1"/>
</dbReference>
<keyword evidence="1" id="KW-0808">Transferase</keyword>
<dbReference type="NCBIfam" id="NF006421">
    <property type="entry name" value="PRK08673.1"/>
    <property type="match status" value="1"/>
</dbReference>
<dbReference type="AlphaFoldDB" id="A0A9W6GMN2"/>
<comment type="caution">
    <text evidence="3">The sequence shown here is derived from an EMBL/GenBank/DDBJ whole genome shotgun (WGS) entry which is preliminary data.</text>
</comment>
<evidence type="ECO:0000313" key="4">
    <source>
        <dbReference type="Proteomes" id="UP001144471"/>
    </source>
</evidence>
<dbReference type="GO" id="GO:0009073">
    <property type="term" value="P:aromatic amino acid family biosynthetic process"/>
    <property type="evidence" value="ECO:0007669"/>
    <property type="project" value="InterPro"/>
</dbReference>
<dbReference type="SUPFAM" id="SSF51569">
    <property type="entry name" value="Aldolase"/>
    <property type="match status" value="1"/>
</dbReference>
<gene>
    <name evidence="3" type="ORF">PM10SUCC1_20250</name>
</gene>
<organism evidence="3 4">
    <name type="scientific">Propionigenium maris DSM 9537</name>
    <dbReference type="NCBI Taxonomy" id="1123000"/>
    <lineage>
        <taxon>Bacteria</taxon>
        <taxon>Fusobacteriati</taxon>
        <taxon>Fusobacteriota</taxon>
        <taxon>Fusobacteriia</taxon>
        <taxon>Fusobacteriales</taxon>
        <taxon>Fusobacteriaceae</taxon>
        <taxon>Propionigenium</taxon>
    </lineage>
</organism>
<name>A0A9W6GMN2_9FUSO</name>
<dbReference type="Proteomes" id="UP001144471">
    <property type="component" value="Unassembled WGS sequence"/>
</dbReference>
<dbReference type="PANTHER" id="PTHR43018:SF1">
    <property type="entry name" value="PROTEIN AROA(G)"/>
    <property type="match status" value="1"/>
</dbReference>
<proteinExistence type="predicted"/>
<feature type="domain" description="DAHP synthetase I/KDSA" evidence="2">
    <location>
        <begin position="82"/>
        <end position="331"/>
    </location>
</feature>